<organism evidence="2 3">
    <name type="scientific">Streptacidiphilus pinicola</name>
    <dbReference type="NCBI Taxonomy" id="2219663"/>
    <lineage>
        <taxon>Bacteria</taxon>
        <taxon>Bacillati</taxon>
        <taxon>Actinomycetota</taxon>
        <taxon>Actinomycetes</taxon>
        <taxon>Kitasatosporales</taxon>
        <taxon>Streptomycetaceae</taxon>
        <taxon>Streptacidiphilus</taxon>
    </lineage>
</organism>
<dbReference type="GO" id="GO:0016491">
    <property type="term" value="F:oxidoreductase activity"/>
    <property type="evidence" value="ECO:0007669"/>
    <property type="project" value="InterPro"/>
</dbReference>
<comment type="caution">
    <text evidence="2">The sequence shown here is derived from an EMBL/GenBank/DDBJ whole genome shotgun (WGS) entry which is preliminary data.</text>
</comment>
<dbReference type="PANTHER" id="PTHR23026">
    <property type="entry name" value="NADPH NITROREDUCTASE"/>
    <property type="match status" value="1"/>
</dbReference>
<evidence type="ECO:0000313" key="2">
    <source>
        <dbReference type="EMBL" id="RAG86798.1"/>
    </source>
</evidence>
<dbReference type="OrthoDB" id="8156917at2"/>
<evidence type="ECO:0000313" key="3">
    <source>
        <dbReference type="Proteomes" id="UP000248889"/>
    </source>
</evidence>
<name>A0A2X0JGL8_9ACTN</name>
<dbReference type="NCBIfam" id="NF047509">
    <property type="entry name" value="Rv3131_FMN_oxido"/>
    <property type="match status" value="1"/>
</dbReference>
<dbReference type="InterPro" id="IPR050627">
    <property type="entry name" value="Nitroreductase/BluB"/>
</dbReference>
<evidence type="ECO:0008006" key="4">
    <source>
        <dbReference type="Google" id="ProtNLM"/>
    </source>
</evidence>
<dbReference type="AlphaFoldDB" id="A0A2X0JGL8"/>
<proteinExistence type="predicted"/>
<dbReference type="SUPFAM" id="SSF55469">
    <property type="entry name" value="FMN-dependent nitroreductase-like"/>
    <property type="match status" value="2"/>
</dbReference>
<dbReference type="InterPro" id="IPR000415">
    <property type="entry name" value="Nitroreductase-like"/>
</dbReference>
<dbReference type="Proteomes" id="UP000248889">
    <property type="component" value="Unassembled WGS sequence"/>
</dbReference>
<accession>A0A2X0JGL8</accession>
<dbReference type="RefSeq" id="WP_111499492.1">
    <property type="nucleotide sequence ID" value="NZ_QKYN01000020.1"/>
</dbReference>
<feature type="region of interest" description="Disordered" evidence="1">
    <location>
        <begin position="307"/>
        <end position="326"/>
    </location>
</feature>
<dbReference type="Gene3D" id="3.40.109.10">
    <property type="entry name" value="NADH Oxidase"/>
    <property type="match status" value="2"/>
</dbReference>
<protein>
    <recommendedName>
        <fullName evidence="4">Nitroreductase domain-containing protein</fullName>
    </recommendedName>
</protein>
<reference evidence="2 3" key="1">
    <citation type="submission" date="2018-06" db="EMBL/GenBank/DDBJ databases">
        <title>Streptacidiphilus pinicola sp. nov., isolated from pine grove soil.</title>
        <authorList>
            <person name="Roh S.G."/>
            <person name="Park S."/>
            <person name="Kim M.-K."/>
            <person name="Yun B.-R."/>
            <person name="Park J."/>
            <person name="Kim M.J."/>
            <person name="Kim Y.S."/>
            <person name="Kim S.B."/>
        </authorList>
    </citation>
    <scope>NUCLEOTIDE SEQUENCE [LARGE SCALE GENOMIC DNA]</scope>
    <source>
        <strain evidence="2 3">MMS16-CNU450</strain>
    </source>
</reference>
<keyword evidence="3" id="KW-1185">Reference proteome</keyword>
<evidence type="ECO:0000256" key="1">
    <source>
        <dbReference type="SAM" id="MobiDB-lite"/>
    </source>
</evidence>
<dbReference type="PANTHER" id="PTHR23026:SF123">
    <property type="entry name" value="NAD(P)H NITROREDUCTASE RV3131-RELATED"/>
    <property type="match status" value="1"/>
</dbReference>
<dbReference type="EMBL" id="QKYN01000020">
    <property type="protein sequence ID" value="RAG86798.1"/>
    <property type="molecule type" value="Genomic_DNA"/>
</dbReference>
<sequence>MTTTAVLDAAVLEELVSAAVAAPSMHNTQPWRFRLEPRTRTVEIRAALDRELRAEDPEGRGLHVSVGAAAFNLRLAVAHRGWEPVLRLLPDPHEPQLLASVRLAGRSRSAGDTRAPELYEQIWRRHSSRQPFSPQPIPATLRAELVEAALAEGAVVHLPDVDEARRLLALTREAEVRTMTDQARRDESRAWIRPRAENDFGIPPEALGPQDAAGHLPMRDFTSLRPPMRLPSRPFEPHPQLAVLATPHDLRADWLRTGLALQHLLLLATRDQVRTSLLHQAIEWPDLRWMLRDPRSGPEHVQMIIRLGYGPDGPPTPRAAATKSLD</sequence>
<gene>
    <name evidence="2" type="ORF">DN069_04470</name>
</gene>